<dbReference type="GO" id="GO:0005886">
    <property type="term" value="C:plasma membrane"/>
    <property type="evidence" value="ECO:0007669"/>
    <property type="project" value="TreeGrafter"/>
</dbReference>
<feature type="domain" description="Citrate transporter-like" evidence="7">
    <location>
        <begin position="53"/>
        <end position="402"/>
    </location>
</feature>
<evidence type="ECO:0000256" key="5">
    <source>
        <dbReference type="ARBA" id="ARBA00023136"/>
    </source>
</evidence>
<evidence type="ECO:0000256" key="4">
    <source>
        <dbReference type="ARBA" id="ARBA00022989"/>
    </source>
</evidence>
<name>A0A9D1GP17_9BACT</name>
<reference evidence="8" key="1">
    <citation type="submission" date="2020-10" db="EMBL/GenBank/DDBJ databases">
        <authorList>
            <person name="Gilroy R."/>
        </authorList>
    </citation>
    <scope>NUCLEOTIDE SEQUENCE</scope>
    <source>
        <strain evidence="8">ChiHecec2B26-709</strain>
    </source>
</reference>
<dbReference type="PANTHER" id="PTHR10283">
    <property type="entry name" value="SOLUTE CARRIER FAMILY 13 MEMBER"/>
    <property type="match status" value="1"/>
</dbReference>
<evidence type="ECO:0000256" key="1">
    <source>
        <dbReference type="ARBA" id="ARBA00004141"/>
    </source>
</evidence>
<evidence type="ECO:0000259" key="7">
    <source>
        <dbReference type="Pfam" id="PF03600"/>
    </source>
</evidence>
<feature type="transmembrane region" description="Helical" evidence="6">
    <location>
        <begin position="355"/>
        <end position="377"/>
    </location>
</feature>
<gene>
    <name evidence="8" type="ORF">IAC35_07520</name>
</gene>
<dbReference type="InterPro" id="IPR004680">
    <property type="entry name" value="Cit_transptr-like_dom"/>
</dbReference>
<evidence type="ECO:0000313" key="9">
    <source>
        <dbReference type="Proteomes" id="UP000886881"/>
    </source>
</evidence>
<feature type="transmembrane region" description="Helical" evidence="6">
    <location>
        <begin position="414"/>
        <end position="435"/>
    </location>
</feature>
<accession>A0A9D1GP17</accession>
<dbReference type="NCBIfam" id="TIGR00785">
    <property type="entry name" value="dass"/>
    <property type="match status" value="1"/>
</dbReference>
<dbReference type="PANTHER" id="PTHR10283:SF92">
    <property type="entry name" value="LOW-AFFINITY PHOSPHATE TRANSPORTER PHO91"/>
    <property type="match status" value="1"/>
</dbReference>
<comment type="subcellular location">
    <subcellularLocation>
        <location evidence="1">Membrane</location>
        <topology evidence="1">Multi-pass membrane protein</topology>
    </subcellularLocation>
</comment>
<dbReference type="InterPro" id="IPR001898">
    <property type="entry name" value="SLC13A/DASS"/>
</dbReference>
<feature type="transmembrane region" description="Helical" evidence="6">
    <location>
        <begin position="298"/>
        <end position="318"/>
    </location>
</feature>
<dbReference type="GO" id="GO:0005315">
    <property type="term" value="F:phosphate transmembrane transporter activity"/>
    <property type="evidence" value="ECO:0007669"/>
    <property type="project" value="TreeGrafter"/>
</dbReference>
<feature type="transmembrane region" description="Helical" evidence="6">
    <location>
        <begin position="44"/>
        <end position="75"/>
    </location>
</feature>
<feature type="transmembrane region" description="Helical" evidence="6">
    <location>
        <begin position="456"/>
        <end position="475"/>
    </location>
</feature>
<keyword evidence="3 6" id="KW-0812">Transmembrane</keyword>
<sequence>MSHSKFSVKYCVLLPIVLIVTIFLWAAPLSFFGIDALTVVQQRMIAIFVFAALMWMFEIIPNWTTSLIVIVVMLLTVSDKGIRAFCDPQYGTLIDYKSIMASFADPVVMLFLGGFVLAIVASKYGMDAKLAKVLLGLFGKNPKFVLLGFLLVISLFSMFMSNTATAAMMLAFLAPVLKALPDNETGRVALALSIPIAANLGGMGTPIGTPPNAIALGALESAGYSISFVEWMEHFVPYVIVMILFAWVVLMLFFPFKSKKIELHIETRNDKKTWRTYVAWGTFVVTLLLWVTEAVTGINSNIVALIPLAVYTCTGVFGKDDIKEINWSVLWLVAGGFALGTGLNKTGLAATLINAIPFSTMDVVIVILIAGGVCYALSNFISNSATAALLVPILVVVGSAMADPAAANHDQFMQFGGMEALVPFIAVCASLAMILPISTPPNAIASSTGLVKTKDMAKVGIIIGVFGFILGYFMLTEFFPFDKLA</sequence>
<evidence type="ECO:0000313" key="8">
    <source>
        <dbReference type="EMBL" id="HIT47686.1"/>
    </source>
</evidence>
<reference evidence="8" key="2">
    <citation type="journal article" date="2021" name="PeerJ">
        <title>Extensive microbial diversity within the chicken gut microbiome revealed by metagenomics and culture.</title>
        <authorList>
            <person name="Gilroy R."/>
            <person name="Ravi A."/>
            <person name="Getino M."/>
            <person name="Pursley I."/>
            <person name="Horton D.L."/>
            <person name="Alikhan N.F."/>
            <person name="Baker D."/>
            <person name="Gharbi K."/>
            <person name="Hall N."/>
            <person name="Watson M."/>
            <person name="Adriaenssens E.M."/>
            <person name="Foster-Nyarko E."/>
            <person name="Jarju S."/>
            <person name="Secka A."/>
            <person name="Antonio M."/>
            <person name="Oren A."/>
            <person name="Chaudhuri R.R."/>
            <person name="La Ragione R."/>
            <person name="Hildebrand F."/>
            <person name="Pallen M.J."/>
        </authorList>
    </citation>
    <scope>NUCLEOTIDE SEQUENCE</scope>
    <source>
        <strain evidence="8">ChiHecec2B26-709</strain>
    </source>
</reference>
<evidence type="ECO:0000256" key="6">
    <source>
        <dbReference type="SAM" id="Phobius"/>
    </source>
</evidence>
<comment type="caution">
    <text evidence="8">The sequence shown here is derived from an EMBL/GenBank/DDBJ whole genome shotgun (WGS) entry which is preliminary data.</text>
</comment>
<protein>
    <submittedName>
        <fullName evidence="8">SLC13/DASS family transporter</fullName>
    </submittedName>
</protein>
<keyword evidence="4 6" id="KW-1133">Transmembrane helix</keyword>
<dbReference type="EMBL" id="DVLC01000134">
    <property type="protein sequence ID" value="HIT47686.1"/>
    <property type="molecule type" value="Genomic_DNA"/>
</dbReference>
<feature type="transmembrane region" description="Helical" evidence="6">
    <location>
        <begin position="188"/>
        <end position="207"/>
    </location>
</feature>
<keyword evidence="5 6" id="KW-0472">Membrane</keyword>
<feature type="transmembrane region" description="Helical" evidence="6">
    <location>
        <begin position="107"/>
        <end position="126"/>
    </location>
</feature>
<feature type="transmembrane region" description="Helical" evidence="6">
    <location>
        <begin position="384"/>
        <end position="402"/>
    </location>
</feature>
<feature type="transmembrane region" description="Helical" evidence="6">
    <location>
        <begin position="12"/>
        <end position="32"/>
    </location>
</feature>
<feature type="transmembrane region" description="Helical" evidence="6">
    <location>
        <begin position="146"/>
        <end position="176"/>
    </location>
</feature>
<feature type="transmembrane region" description="Helical" evidence="6">
    <location>
        <begin position="325"/>
        <end position="343"/>
    </location>
</feature>
<keyword evidence="2" id="KW-0813">Transport</keyword>
<feature type="transmembrane region" description="Helical" evidence="6">
    <location>
        <begin position="274"/>
        <end position="292"/>
    </location>
</feature>
<evidence type="ECO:0000256" key="3">
    <source>
        <dbReference type="ARBA" id="ARBA00022692"/>
    </source>
</evidence>
<evidence type="ECO:0000256" key="2">
    <source>
        <dbReference type="ARBA" id="ARBA00022448"/>
    </source>
</evidence>
<dbReference type="CDD" id="cd01115">
    <property type="entry name" value="SLC13_permease"/>
    <property type="match status" value="1"/>
</dbReference>
<dbReference type="Proteomes" id="UP000886881">
    <property type="component" value="Unassembled WGS sequence"/>
</dbReference>
<organism evidence="8 9">
    <name type="scientific">Candidatus Cryptobacteroides merdipullorum</name>
    <dbReference type="NCBI Taxonomy" id="2840771"/>
    <lineage>
        <taxon>Bacteria</taxon>
        <taxon>Pseudomonadati</taxon>
        <taxon>Bacteroidota</taxon>
        <taxon>Bacteroidia</taxon>
        <taxon>Bacteroidales</taxon>
        <taxon>Candidatus Cryptobacteroides</taxon>
    </lineage>
</organism>
<feature type="transmembrane region" description="Helical" evidence="6">
    <location>
        <begin position="235"/>
        <end position="254"/>
    </location>
</feature>
<dbReference type="AlphaFoldDB" id="A0A9D1GP17"/>
<proteinExistence type="predicted"/>
<dbReference type="Pfam" id="PF03600">
    <property type="entry name" value="CitMHS"/>
    <property type="match status" value="1"/>
</dbReference>